<dbReference type="CDD" id="cd00293">
    <property type="entry name" value="USP-like"/>
    <property type="match status" value="2"/>
</dbReference>
<name>A0ABD5V7Q1_9EURY</name>
<keyword evidence="4" id="KW-1185">Reference proteome</keyword>
<dbReference type="PANTHER" id="PTHR46268">
    <property type="entry name" value="STRESS RESPONSE PROTEIN NHAX"/>
    <property type="match status" value="1"/>
</dbReference>
<comment type="caution">
    <text evidence="3">The sequence shown here is derived from an EMBL/GenBank/DDBJ whole genome shotgun (WGS) entry which is preliminary data.</text>
</comment>
<dbReference type="Proteomes" id="UP001596395">
    <property type="component" value="Unassembled WGS sequence"/>
</dbReference>
<dbReference type="EMBL" id="JBHSXN010000001">
    <property type="protein sequence ID" value="MFC6951554.1"/>
    <property type="molecule type" value="Genomic_DNA"/>
</dbReference>
<dbReference type="SUPFAM" id="SSF52402">
    <property type="entry name" value="Adenine nucleotide alpha hydrolases-like"/>
    <property type="match status" value="2"/>
</dbReference>
<feature type="domain" description="UspA" evidence="2">
    <location>
        <begin position="1"/>
        <end position="125"/>
    </location>
</feature>
<evidence type="ECO:0000313" key="4">
    <source>
        <dbReference type="Proteomes" id="UP001596395"/>
    </source>
</evidence>
<sequence length="281" mass="28890">MFEHVLIATDGSDCGTRAARAGVELAATYDATATVVVAAAGELSTADAEAVVEDVAEIGASSRVTVQTRVATEQPRVAIMEAAEDVDADVIAMGRHGHTNLEERFLGSVTERVLRATDRAVLTVPGRGSGLGEYDDVLVTSDGSDAARAAVRPGVNLASTYDAVLHLLSVVDVAYEAGPFNAGGVDDAYVDRLVADAEHELDVFAAACEESARDDSLAIEQAVRTGTPSAEIAAYVEDAGVDLVAMASTGEGSFAGQLLGSTTDRVLRTVDVPVLVVPGGD</sequence>
<dbReference type="InterPro" id="IPR006016">
    <property type="entry name" value="UspA"/>
</dbReference>
<dbReference type="InterPro" id="IPR014729">
    <property type="entry name" value="Rossmann-like_a/b/a_fold"/>
</dbReference>
<reference evidence="3 4" key="1">
    <citation type="journal article" date="2019" name="Int. J. Syst. Evol. Microbiol.">
        <title>The Global Catalogue of Microorganisms (GCM) 10K type strain sequencing project: providing services to taxonomists for standard genome sequencing and annotation.</title>
        <authorList>
            <consortium name="The Broad Institute Genomics Platform"/>
            <consortium name="The Broad Institute Genome Sequencing Center for Infectious Disease"/>
            <person name="Wu L."/>
            <person name="Ma J."/>
        </authorList>
    </citation>
    <scope>NUCLEOTIDE SEQUENCE [LARGE SCALE GENOMIC DNA]</scope>
    <source>
        <strain evidence="3 4">GX26</strain>
    </source>
</reference>
<gene>
    <name evidence="3" type="ORF">ACFQGB_01640</name>
</gene>
<dbReference type="InterPro" id="IPR006015">
    <property type="entry name" value="Universal_stress_UspA"/>
</dbReference>
<comment type="similarity">
    <text evidence="1">Belongs to the universal stress protein A family.</text>
</comment>
<dbReference type="RefSeq" id="WP_336348583.1">
    <property type="nucleotide sequence ID" value="NZ_JAZAQL010000001.1"/>
</dbReference>
<evidence type="ECO:0000259" key="2">
    <source>
        <dbReference type="Pfam" id="PF00582"/>
    </source>
</evidence>
<accession>A0ABD5V7Q1</accession>
<dbReference type="Gene3D" id="3.40.50.620">
    <property type="entry name" value="HUPs"/>
    <property type="match status" value="2"/>
</dbReference>
<dbReference type="PRINTS" id="PR01438">
    <property type="entry name" value="UNVRSLSTRESS"/>
</dbReference>
<protein>
    <submittedName>
        <fullName evidence="3">Universal stress protein</fullName>
    </submittedName>
</protein>
<evidence type="ECO:0000313" key="3">
    <source>
        <dbReference type="EMBL" id="MFC6951554.1"/>
    </source>
</evidence>
<dbReference type="AlphaFoldDB" id="A0ABD5V7Q1"/>
<proteinExistence type="inferred from homology"/>
<organism evidence="3 4">
    <name type="scientific">Halorubellus litoreus</name>
    <dbReference type="NCBI Taxonomy" id="755308"/>
    <lineage>
        <taxon>Archaea</taxon>
        <taxon>Methanobacteriati</taxon>
        <taxon>Methanobacteriota</taxon>
        <taxon>Stenosarchaea group</taxon>
        <taxon>Halobacteria</taxon>
        <taxon>Halobacteriales</taxon>
        <taxon>Halorubellaceae</taxon>
        <taxon>Halorubellus</taxon>
    </lineage>
</organism>
<dbReference type="PANTHER" id="PTHR46268:SF6">
    <property type="entry name" value="UNIVERSAL STRESS PROTEIN UP12"/>
    <property type="match status" value="1"/>
</dbReference>
<dbReference type="Pfam" id="PF00582">
    <property type="entry name" value="Usp"/>
    <property type="match status" value="2"/>
</dbReference>
<feature type="domain" description="UspA" evidence="2">
    <location>
        <begin position="134"/>
        <end position="278"/>
    </location>
</feature>
<evidence type="ECO:0000256" key="1">
    <source>
        <dbReference type="ARBA" id="ARBA00008791"/>
    </source>
</evidence>